<dbReference type="RefSeq" id="WP_208570784.1">
    <property type="nucleotide sequence ID" value="NZ_JAGFWR010000037.1"/>
</dbReference>
<proteinExistence type="predicted"/>
<evidence type="ECO:0000313" key="1">
    <source>
        <dbReference type="EMBL" id="MBO4165281.1"/>
    </source>
</evidence>
<comment type="caution">
    <text evidence="1">The sequence shown here is derived from an EMBL/GenBank/DDBJ whole genome shotgun (WGS) entry which is preliminary data.</text>
</comment>
<organism evidence="1 2">
    <name type="scientific">Micromonospora antibiotica</name>
    <dbReference type="NCBI Taxonomy" id="2807623"/>
    <lineage>
        <taxon>Bacteria</taxon>
        <taxon>Bacillati</taxon>
        <taxon>Actinomycetota</taxon>
        <taxon>Actinomycetes</taxon>
        <taxon>Micromonosporales</taxon>
        <taxon>Micromonosporaceae</taxon>
        <taxon>Micromonospora</taxon>
    </lineage>
</organism>
<reference evidence="1 2" key="1">
    <citation type="submission" date="2021-03" db="EMBL/GenBank/DDBJ databases">
        <authorList>
            <person name="Lee D.-H."/>
        </authorList>
    </citation>
    <scope>NUCLEOTIDE SEQUENCE [LARGE SCALE GENOMIC DNA]</scope>
    <source>
        <strain evidence="1 2">MMS20-R2-23</strain>
    </source>
</reference>
<dbReference type="Proteomes" id="UP000671399">
    <property type="component" value="Unassembled WGS sequence"/>
</dbReference>
<protein>
    <recommendedName>
        <fullName evidence="3">GIY-YIG nuclease family protein</fullName>
    </recommendedName>
</protein>
<accession>A0ABS3VI16</accession>
<sequence length="338" mass="37948">MAPRSRVRPTQRVCVNCGDTIHGRANTRQRGPDIAWYAHCRPCADLVADQMQPLGLLPGGGIDVYQCRNCGSLRVCRTGWRTRCHICLDERSAGLSLAAGARLLTRLPDEPALADRVRHFAGLADTDIIPTRDAAEFQAAITLGEELDRHRRDGWTDLAGDVHGLPWYGERQAPFSHGTWGLHLRCGSWQRLRDRSCAQCPPEPDDRTFAALRDTPYLLYLVRHRGLLKFGVGGASRVRQHLCAGAQLVEVVEGRHADVMEAEADLKRQKRAAGESLRWWRTRRMPESFGAGTEVVRNGVRIRLGDYLGNGIDVTDRFTEAADLTTDRRNRLRRAHHQ</sequence>
<keyword evidence="2" id="KW-1185">Reference proteome</keyword>
<evidence type="ECO:0008006" key="3">
    <source>
        <dbReference type="Google" id="ProtNLM"/>
    </source>
</evidence>
<gene>
    <name evidence="1" type="ORF">JQN83_31450</name>
</gene>
<dbReference type="EMBL" id="JAGFWR010000037">
    <property type="protein sequence ID" value="MBO4165281.1"/>
    <property type="molecule type" value="Genomic_DNA"/>
</dbReference>
<evidence type="ECO:0000313" key="2">
    <source>
        <dbReference type="Proteomes" id="UP000671399"/>
    </source>
</evidence>
<name>A0ABS3VI16_9ACTN</name>